<evidence type="ECO:0000313" key="5">
    <source>
        <dbReference type="EMBL" id="MBW7460997.1"/>
    </source>
</evidence>
<dbReference type="EMBL" id="JAHZIK010002609">
    <property type="protein sequence ID" value="MBW7460997.1"/>
    <property type="molecule type" value="Genomic_DNA"/>
</dbReference>
<dbReference type="InterPro" id="IPR036388">
    <property type="entry name" value="WH-like_DNA-bd_sf"/>
</dbReference>
<accession>A0ABS7CJ73</accession>
<name>A0ABS7CJ73_9BACL</name>
<dbReference type="PANTHER" id="PTHR30126">
    <property type="entry name" value="HTH-TYPE TRANSCRIPTIONAL REGULATOR"/>
    <property type="match status" value="1"/>
</dbReference>
<dbReference type="PRINTS" id="PR00039">
    <property type="entry name" value="HTHLYSR"/>
</dbReference>
<evidence type="ECO:0000259" key="4">
    <source>
        <dbReference type="PROSITE" id="PS50931"/>
    </source>
</evidence>
<comment type="similarity">
    <text evidence="1">Belongs to the LysR transcriptional regulatory family.</text>
</comment>
<sequence>MEIRQLEYFAAICQEKHFTRAAEKLNVTQPTLSHQIKALEDELGVPLFDRIGKKIAITEAGQLLLKHCGQVFNSLSSAREEISELQKI</sequence>
<keyword evidence="3" id="KW-0804">Transcription</keyword>
<dbReference type="PROSITE" id="PS50931">
    <property type="entry name" value="HTH_LYSR"/>
    <property type="match status" value="1"/>
</dbReference>
<gene>
    <name evidence="5" type="ORF">K0U00_43770</name>
</gene>
<organism evidence="5 6">
    <name type="scientific">Paenibacillus sepulcri</name>
    <dbReference type="NCBI Taxonomy" id="359917"/>
    <lineage>
        <taxon>Bacteria</taxon>
        <taxon>Bacillati</taxon>
        <taxon>Bacillota</taxon>
        <taxon>Bacilli</taxon>
        <taxon>Bacillales</taxon>
        <taxon>Paenibacillaceae</taxon>
        <taxon>Paenibacillus</taxon>
    </lineage>
</organism>
<reference evidence="5 6" key="1">
    <citation type="submission" date="2021-07" db="EMBL/GenBank/DDBJ databases">
        <title>Paenibacillus radiodurans sp. nov., isolated from the southeastern edge of Tengger Desert.</title>
        <authorList>
            <person name="Zhang G."/>
        </authorList>
    </citation>
    <scope>NUCLEOTIDE SEQUENCE [LARGE SCALE GENOMIC DNA]</scope>
    <source>
        <strain evidence="5 6">CCM 7311</strain>
    </source>
</reference>
<keyword evidence="2" id="KW-0805">Transcription regulation</keyword>
<dbReference type="InterPro" id="IPR000847">
    <property type="entry name" value="LysR_HTH_N"/>
</dbReference>
<dbReference type="Proteomes" id="UP001519887">
    <property type="component" value="Unassembled WGS sequence"/>
</dbReference>
<feature type="domain" description="HTH lysR-type" evidence="4">
    <location>
        <begin position="1"/>
        <end position="58"/>
    </location>
</feature>
<evidence type="ECO:0000256" key="2">
    <source>
        <dbReference type="ARBA" id="ARBA00023015"/>
    </source>
</evidence>
<comment type="caution">
    <text evidence="5">The sequence shown here is derived from an EMBL/GenBank/DDBJ whole genome shotgun (WGS) entry which is preliminary data.</text>
</comment>
<evidence type="ECO:0000256" key="1">
    <source>
        <dbReference type="ARBA" id="ARBA00009437"/>
    </source>
</evidence>
<feature type="non-terminal residue" evidence="5">
    <location>
        <position position="88"/>
    </location>
</feature>
<dbReference type="Gene3D" id="1.10.10.10">
    <property type="entry name" value="Winged helix-like DNA-binding domain superfamily/Winged helix DNA-binding domain"/>
    <property type="match status" value="1"/>
</dbReference>
<proteinExistence type="inferred from homology"/>
<protein>
    <submittedName>
        <fullName evidence="5">LysR family transcriptional regulator</fullName>
    </submittedName>
</protein>
<keyword evidence="6" id="KW-1185">Reference proteome</keyword>
<dbReference type="InterPro" id="IPR036390">
    <property type="entry name" value="WH_DNA-bd_sf"/>
</dbReference>
<evidence type="ECO:0000256" key="3">
    <source>
        <dbReference type="ARBA" id="ARBA00023163"/>
    </source>
</evidence>
<dbReference type="Pfam" id="PF00126">
    <property type="entry name" value="HTH_1"/>
    <property type="match status" value="1"/>
</dbReference>
<evidence type="ECO:0000313" key="6">
    <source>
        <dbReference type="Proteomes" id="UP001519887"/>
    </source>
</evidence>
<dbReference type="SUPFAM" id="SSF46785">
    <property type="entry name" value="Winged helix' DNA-binding domain"/>
    <property type="match status" value="1"/>
</dbReference>
<dbReference type="PANTHER" id="PTHR30126:SF5">
    <property type="entry name" value="HTH-TYPE TRANSCRIPTIONAL ACTIVATOR CMPR"/>
    <property type="match status" value="1"/>
</dbReference>